<feature type="modified residue" description="4-aspartylphosphate" evidence="7">
    <location>
        <position position="836"/>
    </location>
</feature>
<feature type="region of interest" description="Disordered" evidence="8">
    <location>
        <begin position="476"/>
        <end position="497"/>
    </location>
</feature>
<feature type="domain" description="Response regulatory" evidence="11">
    <location>
        <begin position="909"/>
        <end position="1025"/>
    </location>
</feature>
<evidence type="ECO:0000256" key="8">
    <source>
        <dbReference type="SAM" id="MobiDB-lite"/>
    </source>
</evidence>
<dbReference type="PANTHER" id="PTHR45339:SF1">
    <property type="entry name" value="HYBRID SIGNAL TRANSDUCTION HISTIDINE KINASE J"/>
    <property type="match status" value="1"/>
</dbReference>
<keyword evidence="3 7" id="KW-0597">Phosphoprotein</keyword>
<dbReference type="Gene3D" id="3.30.450.40">
    <property type="match status" value="1"/>
</dbReference>
<dbReference type="SMART" id="SM00387">
    <property type="entry name" value="HATPase_c"/>
    <property type="match status" value="1"/>
</dbReference>
<evidence type="ECO:0000256" key="7">
    <source>
        <dbReference type="PROSITE-ProRule" id="PRU00169"/>
    </source>
</evidence>
<feature type="modified residue" description="4-aspartylphosphate" evidence="7">
    <location>
        <position position="1105"/>
    </location>
</feature>
<evidence type="ECO:0000256" key="4">
    <source>
        <dbReference type="ARBA" id="ARBA00022679"/>
    </source>
</evidence>
<dbReference type="PROSITE" id="PS50110">
    <property type="entry name" value="RESPONSE_REGULATORY"/>
    <property type="match status" value="3"/>
</dbReference>
<sequence>MKMTLGKKIATGFIACAIVLLGVAIFSYKNSEKFIASNTLVNHSNSVLYEFEQILMLTVDAETGIRGYVITGNDDFLIPFTSANVNIIPQLNKVKELTKDNPNQQKNIEELKKQTKMRFDNFRKCIALRKKDYTLAQEFVASGEGKQIQDEIRNLVDQAQETENLLLTERIQASEQDASRFNIVFAILLLIITLILLVVYNIVTTNLKALKKSELETASKNWLLTGNAMLNEKLIGDQSMIELANNTISFLCSYLQANIGAVYLLDEKENTLLLSGKFAFTPANEAKENFKLNEGLIGQAAWEQKQLLFTAITDDQIRITSTVLNAKPTNVLITPFLLDGKTKGVIEIGKLTDFTETEKEFIAVSMSSIAISVNTIQQAEEKEKRAAELAVANTELAYQNQEKEKRAAELGIANKELAYQNEEKEKRAVELYFANKELSNQAEELQIQQEELRQLNEELEQQAQNLKQQQEELRMTNEELEEQTQSLEERNKEVEASKDNIEKKTKQLEISSKYKSEFLANMSHELRTPLNSLLILSKDLSENRKKNLDDVQVESAEIIYKSGHDLLVLINEVLDLSKIEAGKMSINVEKVFLKNFTDELLLNFKHQAEQKGLLLTCQLATNLPEFIHTDLQRLNQILKNLLSNAIKFTEKGSVTIHINPGTETTLVLSVSDTGIGISEDKQAAIFEAFQQAEGGTSRKYGGTGLGLSISRELAKLLEGEIRVTSKPEEGSTFSLHIPLEIHPEQEPTSSTATQSLRYIPRTENNVNFLNYKTIDDDRDTINATDKIVLIIEDDRNFAGILLKQANKKGFKCLSAASGEDGLILASKYLPQAIILDMGLPGINGKQVLQELKANPMVRHIPVHIISANDRSLEPIREGAVEYLMKPISKEGLEEAFNRIENFVNRKIKNLLIIEDSENSRKAMKILIGNGDVKCFEAETGKEALEIYQENQIDCVILDIGLPDMSGFDLIQKLEVIKGHSMPPIIVYTGKELTKEENNLLHKYAESIIIKGIKSEERLLDETALFLHRTISNLPKSKQIMINSLHDKDTIFQSKKILLVDDDMRNVFALSKILQERGIEVIKSENGKNALEMLATHPNIDLVLMDIMMPEMDGYEAMKRIRSQMKFKKLPIIALTAKAMKDDKQKCIDAGANDYITKPIDIERLLSLMRVWLSK</sequence>
<keyword evidence="9" id="KW-0812">Transmembrane</keyword>
<evidence type="ECO:0000259" key="10">
    <source>
        <dbReference type="PROSITE" id="PS50109"/>
    </source>
</evidence>
<keyword evidence="13" id="KW-1185">Reference proteome</keyword>
<dbReference type="SUPFAM" id="SSF52172">
    <property type="entry name" value="CheY-like"/>
    <property type="match status" value="3"/>
</dbReference>
<feature type="modified residue" description="4-aspartylphosphate" evidence="7">
    <location>
        <position position="958"/>
    </location>
</feature>
<dbReference type="CDD" id="cd17546">
    <property type="entry name" value="REC_hyHK_CKI1_RcsC-like"/>
    <property type="match status" value="1"/>
</dbReference>
<accession>A0A1M7L102</accession>
<dbReference type="Gene3D" id="3.40.50.2300">
    <property type="match status" value="3"/>
</dbReference>
<dbReference type="SMART" id="SM00388">
    <property type="entry name" value="HisKA"/>
    <property type="match status" value="1"/>
</dbReference>
<dbReference type="AlphaFoldDB" id="A0A1M7L102"/>
<dbReference type="CDD" id="cd16922">
    <property type="entry name" value="HATPase_EvgS-ArcB-TorS-like"/>
    <property type="match status" value="1"/>
</dbReference>
<dbReference type="PROSITE" id="PS50109">
    <property type="entry name" value="HIS_KIN"/>
    <property type="match status" value="1"/>
</dbReference>
<evidence type="ECO:0000256" key="2">
    <source>
        <dbReference type="ARBA" id="ARBA00012438"/>
    </source>
</evidence>
<dbReference type="EMBL" id="FRBU01000060">
    <property type="protein sequence ID" value="SHM71531.1"/>
    <property type="molecule type" value="Genomic_DNA"/>
</dbReference>
<feature type="domain" description="Response regulatory" evidence="11">
    <location>
        <begin position="787"/>
        <end position="900"/>
    </location>
</feature>
<keyword evidence="4" id="KW-0808">Transferase</keyword>
<dbReference type="OrthoDB" id="9811889at2"/>
<evidence type="ECO:0000256" key="5">
    <source>
        <dbReference type="ARBA" id="ARBA00022777"/>
    </source>
</evidence>
<dbReference type="PANTHER" id="PTHR45339">
    <property type="entry name" value="HYBRID SIGNAL TRANSDUCTION HISTIDINE KINASE J"/>
    <property type="match status" value="1"/>
</dbReference>
<gene>
    <name evidence="12" type="ORF">SAMN05443669_10604</name>
</gene>
<dbReference type="InterPro" id="IPR007891">
    <property type="entry name" value="CHASE3"/>
</dbReference>
<proteinExistence type="predicted"/>
<evidence type="ECO:0000256" key="9">
    <source>
        <dbReference type="SAM" id="Phobius"/>
    </source>
</evidence>
<dbReference type="Pfam" id="PF00072">
    <property type="entry name" value="Response_reg"/>
    <property type="match status" value="3"/>
</dbReference>
<dbReference type="STRING" id="69322.SAMN05443669_10604"/>
<dbReference type="RefSeq" id="WP_139259534.1">
    <property type="nucleotide sequence ID" value="NZ_FRBU01000060.1"/>
</dbReference>
<dbReference type="InterPro" id="IPR011006">
    <property type="entry name" value="CheY-like_superfamily"/>
</dbReference>
<feature type="domain" description="Response regulatory" evidence="11">
    <location>
        <begin position="1055"/>
        <end position="1172"/>
    </location>
</feature>
<reference evidence="13" key="1">
    <citation type="submission" date="2016-11" db="EMBL/GenBank/DDBJ databases">
        <authorList>
            <person name="Varghese N."/>
            <person name="Submissions S."/>
        </authorList>
    </citation>
    <scope>NUCLEOTIDE SEQUENCE [LARGE SCALE GENOMIC DNA]</scope>
    <source>
        <strain evidence="13">DSM 3661</strain>
    </source>
</reference>
<dbReference type="SMART" id="SM00448">
    <property type="entry name" value="REC"/>
    <property type="match status" value="3"/>
</dbReference>
<dbReference type="CDD" id="cd00156">
    <property type="entry name" value="REC"/>
    <property type="match status" value="2"/>
</dbReference>
<keyword evidence="6" id="KW-0902">Two-component regulatory system</keyword>
<dbReference type="InterPro" id="IPR001789">
    <property type="entry name" value="Sig_transdc_resp-reg_receiver"/>
</dbReference>
<dbReference type="SUPFAM" id="SSF55781">
    <property type="entry name" value="GAF domain-like"/>
    <property type="match status" value="1"/>
</dbReference>
<dbReference type="InterPro" id="IPR029016">
    <property type="entry name" value="GAF-like_dom_sf"/>
</dbReference>
<dbReference type="InterPro" id="IPR003594">
    <property type="entry name" value="HATPase_dom"/>
</dbReference>
<dbReference type="InterPro" id="IPR036097">
    <property type="entry name" value="HisK_dim/P_sf"/>
</dbReference>
<dbReference type="Pfam" id="PF02518">
    <property type="entry name" value="HATPase_c"/>
    <property type="match status" value="1"/>
</dbReference>
<dbReference type="InterPro" id="IPR004358">
    <property type="entry name" value="Sig_transdc_His_kin-like_C"/>
</dbReference>
<evidence type="ECO:0000256" key="1">
    <source>
        <dbReference type="ARBA" id="ARBA00000085"/>
    </source>
</evidence>
<dbReference type="InterPro" id="IPR036890">
    <property type="entry name" value="HATPase_C_sf"/>
</dbReference>
<dbReference type="SUPFAM" id="SSF55874">
    <property type="entry name" value="ATPase domain of HSP90 chaperone/DNA topoisomerase II/histidine kinase"/>
    <property type="match status" value="1"/>
</dbReference>
<keyword evidence="5 12" id="KW-0418">Kinase</keyword>
<organism evidence="12 13">
    <name type="scientific">Flavobacterium xanthum</name>
    <dbReference type="NCBI Taxonomy" id="69322"/>
    <lineage>
        <taxon>Bacteria</taxon>
        <taxon>Pseudomonadati</taxon>
        <taxon>Bacteroidota</taxon>
        <taxon>Flavobacteriia</taxon>
        <taxon>Flavobacteriales</taxon>
        <taxon>Flavobacteriaceae</taxon>
        <taxon>Flavobacterium</taxon>
    </lineage>
</organism>
<name>A0A1M7L102_9FLAO</name>
<dbReference type="CDD" id="cd19410">
    <property type="entry name" value="HK9-like_sensor"/>
    <property type="match status" value="1"/>
</dbReference>
<keyword evidence="9" id="KW-1133">Transmembrane helix</keyword>
<dbReference type="FunFam" id="3.30.565.10:FF:000010">
    <property type="entry name" value="Sensor histidine kinase RcsC"/>
    <property type="match status" value="1"/>
</dbReference>
<feature type="transmembrane region" description="Helical" evidence="9">
    <location>
        <begin position="183"/>
        <end position="203"/>
    </location>
</feature>
<comment type="catalytic activity">
    <reaction evidence="1">
        <text>ATP + protein L-histidine = ADP + protein N-phospho-L-histidine.</text>
        <dbReference type="EC" id="2.7.13.3"/>
    </reaction>
</comment>
<dbReference type="Pfam" id="PF05227">
    <property type="entry name" value="CHASE3"/>
    <property type="match status" value="1"/>
</dbReference>
<dbReference type="SUPFAM" id="SSF47384">
    <property type="entry name" value="Homodimeric domain of signal transducing histidine kinase"/>
    <property type="match status" value="1"/>
</dbReference>
<dbReference type="InterPro" id="IPR003661">
    <property type="entry name" value="HisK_dim/P_dom"/>
</dbReference>
<dbReference type="Pfam" id="PF00512">
    <property type="entry name" value="HisKA"/>
    <property type="match status" value="1"/>
</dbReference>
<dbReference type="InterPro" id="IPR003018">
    <property type="entry name" value="GAF"/>
</dbReference>
<dbReference type="Gene3D" id="1.10.287.130">
    <property type="match status" value="1"/>
</dbReference>
<dbReference type="CDD" id="cd00082">
    <property type="entry name" value="HisKA"/>
    <property type="match status" value="1"/>
</dbReference>
<evidence type="ECO:0000259" key="11">
    <source>
        <dbReference type="PROSITE" id="PS50110"/>
    </source>
</evidence>
<evidence type="ECO:0000256" key="3">
    <source>
        <dbReference type="ARBA" id="ARBA00022553"/>
    </source>
</evidence>
<evidence type="ECO:0000256" key="6">
    <source>
        <dbReference type="ARBA" id="ARBA00023012"/>
    </source>
</evidence>
<dbReference type="EC" id="2.7.13.3" evidence="2"/>
<dbReference type="GO" id="GO:0000155">
    <property type="term" value="F:phosphorelay sensor kinase activity"/>
    <property type="evidence" value="ECO:0007669"/>
    <property type="project" value="InterPro"/>
</dbReference>
<dbReference type="PRINTS" id="PR00344">
    <property type="entry name" value="BCTRLSENSOR"/>
</dbReference>
<dbReference type="Proteomes" id="UP000184260">
    <property type="component" value="Unassembled WGS sequence"/>
</dbReference>
<keyword evidence="9" id="KW-0472">Membrane</keyword>
<feature type="domain" description="Histidine kinase" evidence="10">
    <location>
        <begin position="521"/>
        <end position="741"/>
    </location>
</feature>
<dbReference type="Pfam" id="PF13185">
    <property type="entry name" value="GAF_2"/>
    <property type="match status" value="1"/>
</dbReference>
<evidence type="ECO:0000313" key="13">
    <source>
        <dbReference type="Proteomes" id="UP000184260"/>
    </source>
</evidence>
<evidence type="ECO:0000313" key="12">
    <source>
        <dbReference type="EMBL" id="SHM71531.1"/>
    </source>
</evidence>
<protein>
    <recommendedName>
        <fullName evidence="2">histidine kinase</fullName>
        <ecNumber evidence="2">2.7.13.3</ecNumber>
    </recommendedName>
</protein>
<feature type="compositionally biased region" description="Basic and acidic residues" evidence="8">
    <location>
        <begin position="487"/>
        <end position="497"/>
    </location>
</feature>
<dbReference type="InterPro" id="IPR005467">
    <property type="entry name" value="His_kinase_dom"/>
</dbReference>
<dbReference type="Gene3D" id="3.30.565.10">
    <property type="entry name" value="Histidine kinase-like ATPase, C-terminal domain"/>
    <property type="match status" value="1"/>
</dbReference>